<organism evidence="2">
    <name type="scientific">Siphoviridae sp. ctj0M16</name>
    <dbReference type="NCBI Taxonomy" id="2827918"/>
    <lineage>
        <taxon>Viruses</taxon>
        <taxon>Duplodnaviria</taxon>
        <taxon>Heunggongvirae</taxon>
        <taxon>Uroviricota</taxon>
        <taxon>Caudoviricetes</taxon>
    </lineage>
</organism>
<name>A0A8S5S7Y3_9CAUD</name>
<dbReference type="EMBL" id="BK032544">
    <property type="protein sequence ID" value="DAF46802.1"/>
    <property type="molecule type" value="Genomic_DNA"/>
</dbReference>
<feature type="transmembrane region" description="Helical" evidence="1">
    <location>
        <begin position="75"/>
        <end position="98"/>
    </location>
</feature>
<keyword evidence="1" id="KW-1133">Transmembrane helix</keyword>
<accession>A0A8S5S7Y3</accession>
<evidence type="ECO:0000256" key="1">
    <source>
        <dbReference type="SAM" id="Phobius"/>
    </source>
</evidence>
<reference evidence="2" key="1">
    <citation type="journal article" date="2021" name="Proc. Natl. Acad. Sci. U.S.A.">
        <title>A Catalog of Tens of Thousands of Viruses from Human Metagenomes Reveals Hidden Associations with Chronic Diseases.</title>
        <authorList>
            <person name="Tisza M.J."/>
            <person name="Buck C.B."/>
        </authorList>
    </citation>
    <scope>NUCLEOTIDE SEQUENCE</scope>
    <source>
        <strain evidence="2">Ctj0M16</strain>
    </source>
</reference>
<proteinExistence type="predicted"/>
<sequence length="251" mass="29440">MKGRRYGHLHTSDEDAMVQLHRPSLSEMTLNYISPIQSLAIMARLLYYVDEVMSMLEQSRELFIKIRKACKKNQIYIILFSILTVALILVIAGVIISFHRQKQFMYWVTNNTGSVADWIGNVSVPIILALFTFRYRTQEKQKRIQNEKDKVFGLILDSNRINEDLKREVVAHNAQEFQRRLNTHIGSLERMRDIALYFNDHATSEPLYSEIGEIVDGSNEKNKDLNWIEGYYMPKLEALNDALKKYYRQLE</sequence>
<evidence type="ECO:0000313" key="2">
    <source>
        <dbReference type="EMBL" id="DAF46802.1"/>
    </source>
</evidence>
<keyword evidence="1" id="KW-0812">Transmembrane</keyword>
<protein>
    <submittedName>
        <fullName evidence="2">Uncharacterized protein</fullName>
    </submittedName>
</protein>
<feature type="transmembrane region" description="Helical" evidence="1">
    <location>
        <begin position="118"/>
        <end position="135"/>
    </location>
</feature>
<keyword evidence="1" id="KW-0472">Membrane</keyword>